<dbReference type="Gene3D" id="1.10.287.1060">
    <property type="entry name" value="ESAT-6-like"/>
    <property type="match status" value="1"/>
</dbReference>
<dbReference type="Gene3D" id="6.10.250.1710">
    <property type="match status" value="1"/>
</dbReference>
<keyword evidence="4" id="KW-0732">Signal</keyword>
<evidence type="ECO:0000256" key="4">
    <source>
        <dbReference type="SAM" id="SignalP"/>
    </source>
</evidence>
<feature type="non-terminal residue" evidence="5">
    <location>
        <position position="471"/>
    </location>
</feature>
<evidence type="ECO:0000313" key="6">
    <source>
        <dbReference type="Proteomes" id="UP001642464"/>
    </source>
</evidence>
<comment type="similarity">
    <text evidence="1">Belongs to the SNF7 family.</text>
</comment>
<gene>
    <name evidence="5" type="ORF">SCF082_LOCUS32401</name>
</gene>
<keyword evidence="2 3" id="KW-0175">Coiled coil</keyword>
<comment type="caution">
    <text evidence="5">The sequence shown here is derived from an EMBL/GenBank/DDBJ whole genome shotgun (WGS) entry which is preliminary data.</text>
</comment>
<dbReference type="InterPro" id="IPR005024">
    <property type="entry name" value="Snf7_fam"/>
</dbReference>
<feature type="coiled-coil region" evidence="3">
    <location>
        <begin position="418"/>
        <end position="470"/>
    </location>
</feature>
<name>A0ABP0NGV6_9DINO</name>
<evidence type="ECO:0000256" key="3">
    <source>
        <dbReference type="SAM" id="Coils"/>
    </source>
</evidence>
<dbReference type="Pfam" id="PF03357">
    <property type="entry name" value="Snf7"/>
    <property type="match status" value="1"/>
</dbReference>
<keyword evidence="6" id="KW-1185">Reference proteome</keyword>
<evidence type="ECO:0000256" key="1">
    <source>
        <dbReference type="ARBA" id="ARBA00006190"/>
    </source>
</evidence>
<evidence type="ECO:0000313" key="5">
    <source>
        <dbReference type="EMBL" id="CAK9062044.1"/>
    </source>
</evidence>
<dbReference type="PANTHER" id="PTHR22761">
    <property type="entry name" value="CHARGED MULTIVESICULAR BODY PROTEIN"/>
    <property type="match status" value="1"/>
</dbReference>
<organism evidence="5 6">
    <name type="scientific">Durusdinium trenchii</name>
    <dbReference type="NCBI Taxonomy" id="1381693"/>
    <lineage>
        <taxon>Eukaryota</taxon>
        <taxon>Sar</taxon>
        <taxon>Alveolata</taxon>
        <taxon>Dinophyceae</taxon>
        <taxon>Suessiales</taxon>
        <taxon>Symbiodiniaceae</taxon>
        <taxon>Durusdinium</taxon>
    </lineage>
</organism>
<dbReference type="Proteomes" id="UP001642464">
    <property type="component" value="Unassembled WGS sequence"/>
</dbReference>
<reference evidence="5 6" key="1">
    <citation type="submission" date="2024-02" db="EMBL/GenBank/DDBJ databases">
        <authorList>
            <person name="Chen Y."/>
            <person name="Shah S."/>
            <person name="Dougan E. K."/>
            <person name="Thang M."/>
            <person name="Chan C."/>
        </authorList>
    </citation>
    <scope>NUCLEOTIDE SEQUENCE [LARGE SCALE GENOMIC DNA]</scope>
</reference>
<dbReference type="EMBL" id="CAXAMM010028014">
    <property type="protein sequence ID" value="CAK9062044.1"/>
    <property type="molecule type" value="Genomic_DNA"/>
</dbReference>
<accession>A0ABP0NGV6</accession>
<protein>
    <submittedName>
        <fullName evidence="5">Vacuolar protein sorting-associated protein 60.2</fullName>
    </submittedName>
</protein>
<proteinExistence type="inferred from homology"/>
<feature type="coiled-coil region" evidence="3">
    <location>
        <begin position="317"/>
        <end position="375"/>
    </location>
</feature>
<evidence type="ECO:0000256" key="2">
    <source>
        <dbReference type="ARBA" id="ARBA00023054"/>
    </source>
</evidence>
<sequence>MASLRWLSALSVAVQVAGQPQSSTCSNPTCSSPPCAAPLLGDVGCTTVSGTETYNHELLTVGSTIASNAHIYGPFEAGFTSMQKSIIENWGCTDASVAYDSEGGTDIGTAESKVSKACNIELPRIEGNNYYGVVGPCGGHTNDYHFHRGFTCLYSESGAHSTKVGEVASHNMYGKWEDYDNQRLPLLDACGGHIGPTPESSTAVYHYHVQDQAPFTVGCHGPSSSGGLVSVATCRALYSDCDNDGGSGTTIELKTGTVAYDRFCPCFDAAGSNMGTNIQELPALSSTEIYYTVNSTTDSSSDSTSTMPSATMDSDAATNLDQKIEEIGVKIQKAEEEARQWVAQQSTNPTAKARAMQALKRKKLYEQQRDQLVNTQFNVENLAFQQDQAEITAQTVLAMKKATEQLKDQQKRMGVEDVDKLTDDMADIQAEMKDIQAALAAPSALGATGEDEAEAELQALYAQQSQKEAEE</sequence>
<dbReference type="PANTHER" id="PTHR22761:SF12">
    <property type="entry name" value="CHARGED MULTIVESICULAR BODY PROTEIN 5"/>
    <property type="match status" value="1"/>
</dbReference>
<feature type="signal peptide" evidence="4">
    <location>
        <begin position="1"/>
        <end position="18"/>
    </location>
</feature>
<feature type="chain" id="PRO_5046222914" evidence="4">
    <location>
        <begin position="19"/>
        <end position="471"/>
    </location>
</feature>